<evidence type="ECO:0000313" key="2">
    <source>
        <dbReference type="Proteomes" id="UP000289738"/>
    </source>
</evidence>
<comment type="caution">
    <text evidence="1">The sequence shown here is derived from an EMBL/GenBank/DDBJ whole genome shotgun (WGS) entry which is preliminary data.</text>
</comment>
<gene>
    <name evidence="1" type="ORF">Ahy_A07g036528</name>
</gene>
<dbReference type="AlphaFoldDB" id="A0A445CGG0"/>
<evidence type="ECO:0000313" key="1">
    <source>
        <dbReference type="EMBL" id="RYR49990.1"/>
    </source>
</evidence>
<dbReference type="Proteomes" id="UP000289738">
    <property type="component" value="Chromosome A07"/>
</dbReference>
<keyword evidence="2" id="KW-1185">Reference proteome</keyword>
<reference evidence="1 2" key="1">
    <citation type="submission" date="2019-01" db="EMBL/GenBank/DDBJ databases">
        <title>Sequencing of cultivated peanut Arachis hypogaea provides insights into genome evolution and oil improvement.</title>
        <authorList>
            <person name="Chen X."/>
        </authorList>
    </citation>
    <scope>NUCLEOTIDE SEQUENCE [LARGE SCALE GENOMIC DNA]</scope>
    <source>
        <strain evidence="2">cv. Fuhuasheng</strain>
        <tissue evidence="1">Leaves</tissue>
    </source>
</reference>
<accession>A0A445CGG0</accession>
<protein>
    <submittedName>
        <fullName evidence="1">Uncharacterized protein</fullName>
    </submittedName>
</protein>
<dbReference type="EMBL" id="SDMP01000007">
    <property type="protein sequence ID" value="RYR49990.1"/>
    <property type="molecule type" value="Genomic_DNA"/>
</dbReference>
<organism evidence="1 2">
    <name type="scientific">Arachis hypogaea</name>
    <name type="common">Peanut</name>
    <dbReference type="NCBI Taxonomy" id="3818"/>
    <lineage>
        <taxon>Eukaryota</taxon>
        <taxon>Viridiplantae</taxon>
        <taxon>Streptophyta</taxon>
        <taxon>Embryophyta</taxon>
        <taxon>Tracheophyta</taxon>
        <taxon>Spermatophyta</taxon>
        <taxon>Magnoliopsida</taxon>
        <taxon>eudicotyledons</taxon>
        <taxon>Gunneridae</taxon>
        <taxon>Pentapetalae</taxon>
        <taxon>rosids</taxon>
        <taxon>fabids</taxon>
        <taxon>Fabales</taxon>
        <taxon>Fabaceae</taxon>
        <taxon>Papilionoideae</taxon>
        <taxon>50 kb inversion clade</taxon>
        <taxon>dalbergioids sensu lato</taxon>
        <taxon>Dalbergieae</taxon>
        <taxon>Pterocarpus clade</taxon>
        <taxon>Arachis</taxon>
    </lineage>
</organism>
<name>A0A445CGG0_ARAHY</name>
<sequence length="179" mass="20544">MGYRVEKATIYSESAVGFEENYEIDDRNIDDDDVDCTVKTDVEMANAFVSQHPFRKLSFICGLDFVTLNALEFSEYMNTCYRETVIAVIKGYTIHRGVSYRVYESIISQDHYKLDSDTIAEAIKLLAKVDPSLKVQYDNANVQAKFNHTVSYRKVWLAKQKAVERIFGGWKASYEALSM</sequence>
<proteinExistence type="predicted"/>